<dbReference type="InterPro" id="IPR002550">
    <property type="entry name" value="CNNM"/>
</dbReference>
<evidence type="ECO:0000256" key="6">
    <source>
        <dbReference type="ARBA" id="ARBA00022737"/>
    </source>
</evidence>
<keyword evidence="6" id="KW-0677">Repeat</keyword>
<dbReference type="Proteomes" id="UP000192223">
    <property type="component" value="Unplaced"/>
</dbReference>
<evidence type="ECO:0000256" key="2">
    <source>
        <dbReference type="ARBA" id="ARBA00010484"/>
    </source>
</evidence>
<dbReference type="InterPro" id="IPR014710">
    <property type="entry name" value="RmlC-like_jellyroll"/>
</dbReference>
<feature type="signal peptide" evidence="15">
    <location>
        <begin position="1"/>
        <end position="26"/>
    </location>
</feature>
<dbReference type="GeneID" id="108740994"/>
<dbReference type="GO" id="GO:0010960">
    <property type="term" value="P:magnesium ion homeostasis"/>
    <property type="evidence" value="ECO:0007669"/>
    <property type="project" value="InterPro"/>
</dbReference>
<evidence type="ECO:0000256" key="1">
    <source>
        <dbReference type="ARBA" id="ARBA00004651"/>
    </source>
</evidence>
<dbReference type="AlphaFoldDB" id="A0A1W4XF17"/>
<evidence type="ECO:0000256" key="7">
    <source>
        <dbReference type="ARBA" id="ARBA00022989"/>
    </source>
</evidence>
<keyword evidence="10 12" id="KW-0472">Membrane</keyword>
<evidence type="ECO:0000259" key="18">
    <source>
        <dbReference type="PROSITE" id="PS51846"/>
    </source>
</evidence>
<comment type="similarity">
    <text evidence="2">Belongs to the ACDP family.</text>
</comment>
<evidence type="ECO:0000259" key="17">
    <source>
        <dbReference type="PROSITE" id="PS51371"/>
    </source>
</evidence>
<evidence type="ECO:0000256" key="8">
    <source>
        <dbReference type="ARBA" id="ARBA00023065"/>
    </source>
</evidence>
<dbReference type="Pfam" id="PF01595">
    <property type="entry name" value="CNNM"/>
    <property type="match status" value="1"/>
</dbReference>
<dbReference type="InterPro" id="IPR045095">
    <property type="entry name" value="ACDP"/>
</dbReference>
<feature type="transmembrane region" description="Helical" evidence="14">
    <location>
        <begin position="315"/>
        <end position="339"/>
    </location>
</feature>
<sequence>MMARSVSRLSFNNILLLLCFIGFCKAHLVPFPEFDSVSLISNSVSVVNDVEIRKIVFGVQGKNLQKKMQIKVTEKNAPRNTECKETDLTNFEIHVIKENVNETQYELQLPRTFNQTVYFCLPREPSERGLQQSVTGNQLAWFHQGESVAIKLDSANFSSNGSSIQVDDTRSRRGQLDSRSGYRIFGLRFENGEKEPFFNEDGVPELLAGRKFTLRLFGYGLIEELLVVFTQEAGQYGGTCLFPITKPFPIIRESVLDHTAQVQITLPMLDGPLYLCATEGIRIGDEVIFNGTRPFVHQGSELWIRVSAWEKLLPLWVQVLIIVTCLCFSCLFSGLNLGLMAMDQTELKILVNTGNPTERKYARAIAPVRAKGNFLLCSILLGNVLVNSIFTILLDDLTSGLIAVIFSTLCIVIFGEICPQAVCSRHGLAVGAKTIHITKIVMVLTFPLSYPISRTLDCVLGEEIGNVYTRERLKELVKLQVTTGKNDLDRDEVNIISGALELRKKTVADVMTKIEDVFMLDYEAVLDFETVSEIMKSGFSRVPVYEGSRNNIVTMLYIKDLAFVDPDDNTPLKTLCQFYQNPCNFVFEDTTLDVMFKIFKEGNKGHMAFVQRVNNEGEGDPFYETVGLITLEDVIEELIQAEIMDETDVFTDNRSKRRRNADRSKQDFSVFAEKKGESNKVRISPQLTLAAFQYLSTSVGPFKSDSISETILLRLLKQDIYHNVKKSKDWRNDPLTLIYQQGKPVDYFVLILEGRVEVTVGRENLVFESGPFTFFGTQALMQNVGIAESPSSGPTGSLQSLNMDALIKATFQPDYSVRACTEVLYMKVRRSLYLAAKRATLMERSQKDSTASGDQFDDEVEKLLHAFEDDISTGRRSPDVHQIQSHRSSIGTSKTGTPKMLSPQSGSKLVSSSNQLSPPRGMNGPFKKLTEDEVSGSTGQNSIGNAANKEDKEEEKVSLLTTV</sequence>
<dbReference type="CDD" id="cd04590">
    <property type="entry name" value="CBS_pair_CorC_HlyC_assoc"/>
    <property type="match status" value="1"/>
</dbReference>
<dbReference type="PANTHER" id="PTHR12064:SF94">
    <property type="entry name" value="UNEXTENDED PROTEIN"/>
    <property type="match status" value="1"/>
</dbReference>
<feature type="compositionally biased region" description="Basic and acidic residues" evidence="13">
    <location>
        <begin position="948"/>
        <end position="957"/>
    </location>
</feature>
<feature type="transmembrane region" description="Helical" evidence="14">
    <location>
        <begin position="400"/>
        <end position="418"/>
    </location>
</feature>
<dbReference type="OrthoDB" id="5353557at2759"/>
<keyword evidence="5 12" id="KW-0812">Transmembrane</keyword>
<feature type="transmembrane region" description="Helical" evidence="14">
    <location>
        <begin position="430"/>
        <end position="450"/>
    </location>
</feature>
<dbReference type="InterPro" id="IPR000644">
    <property type="entry name" value="CBS_dom"/>
</dbReference>
<keyword evidence="3" id="KW-0813">Transport</keyword>
<keyword evidence="7 12" id="KW-1133">Transmembrane helix</keyword>
<evidence type="ECO:0000256" key="14">
    <source>
        <dbReference type="SAM" id="Phobius"/>
    </source>
</evidence>
<evidence type="ECO:0000256" key="4">
    <source>
        <dbReference type="ARBA" id="ARBA00022475"/>
    </source>
</evidence>
<dbReference type="Pfam" id="PF25562">
    <property type="entry name" value="CNBH_CNNM2_C"/>
    <property type="match status" value="1"/>
</dbReference>
<feature type="domain" description="CNNM transmembrane" evidence="18">
    <location>
        <begin position="311"/>
        <end position="492"/>
    </location>
</feature>
<dbReference type="PROSITE" id="PS51371">
    <property type="entry name" value="CBS"/>
    <property type="match status" value="1"/>
</dbReference>
<feature type="compositionally biased region" description="Polar residues" evidence="13">
    <location>
        <begin position="935"/>
        <end position="945"/>
    </location>
</feature>
<reference evidence="20" key="1">
    <citation type="submission" date="2025-08" db="UniProtKB">
        <authorList>
            <consortium name="RefSeq"/>
        </authorList>
    </citation>
    <scope>IDENTIFICATION</scope>
    <source>
        <tissue evidence="20">Entire body</tissue>
    </source>
</reference>
<dbReference type="SUPFAM" id="SSF51206">
    <property type="entry name" value="cAMP-binding domain-like"/>
    <property type="match status" value="1"/>
</dbReference>
<evidence type="ECO:0000256" key="12">
    <source>
        <dbReference type="PROSITE-ProRule" id="PRU01193"/>
    </source>
</evidence>
<evidence type="ECO:0000313" key="20">
    <source>
        <dbReference type="RefSeq" id="XP_018331048.1"/>
    </source>
</evidence>
<keyword evidence="9 11" id="KW-0129">CBS domain</keyword>
<proteinExistence type="inferred from homology"/>
<dbReference type="Gene3D" id="3.10.580.10">
    <property type="entry name" value="CBS-domain"/>
    <property type="match status" value="1"/>
</dbReference>
<feature type="chain" id="PRO_5010699869" evidence="15">
    <location>
        <begin position="27"/>
        <end position="963"/>
    </location>
</feature>
<feature type="region of interest" description="Disordered" evidence="13">
    <location>
        <begin position="869"/>
        <end position="963"/>
    </location>
</feature>
<evidence type="ECO:0000256" key="10">
    <source>
        <dbReference type="ARBA" id="ARBA00023136"/>
    </source>
</evidence>
<evidence type="ECO:0000259" key="16">
    <source>
        <dbReference type="PROSITE" id="PS50042"/>
    </source>
</evidence>
<dbReference type="InterPro" id="IPR044751">
    <property type="entry name" value="Ion_transp-like_CBS"/>
</dbReference>
<dbReference type="PROSITE" id="PS50042">
    <property type="entry name" value="CNMP_BINDING_3"/>
    <property type="match status" value="1"/>
</dbReference>
<feature type="compositionally biased region" description="Basic and acidic residues" evidence="13">
    <location>
        <begin position="869"/>
        <end position="879"/>
    </location>
</feature>
<name>A0A1W4XF17_AGRPL</name>
<dbReference type="FunCoup" id="A0A1W4XF17">
    <property type="interactions" value="55"/>
</dbReference>
<dbReference type="Gene3D" id="2.60.120.10">
    <property type="entry name" value="Jelly Rolls"/>
    <property type="match status" value="1"/>
</dbReference>
<dbReference type="CTD" id="5740320"/>
<evidence type="ECO:0000256" key="3">
    <source>
        <dbReference type="ARBA" id="ARBA00022448"/>
    </source>
</evidence>
<dbReference type="GO" id="GO:0006811">
    <property type="term" value="P:monoatomic ion transport"/>
    <property type="evidence" value="ECO:0007669"/>
    <property type="project" value="UniProtKB-KW"/>
</dbReference>
<dbReference type="InParanoid" id="A0A1W4XF17"/>
<dbReference type="InterPro" id="IPR046342">
    <property type="entry name" value="CBS_dom_sf"/>
</dbReference>
<dbReference type="GO" id="GO:0022857">
    <property type="term" value="F:transmembrane transporter activity"/>
    <property type="evidence" value="ECO:0007669"/>
    <property type="project" value="TreeGrafter"/>
</dbReference>
<dbReference type="STRING" id="224129.A0A1W4XF17"/>
<evidence type="ECO:0000256" key="13">
    <source>
        <dbReference type="SAM" id="MobiDB-lite"/>
    </source>
</evidence>
<feature type="domain" description="Cyclic nucleotide-binding" evidence="16">
    <location>
        <begin position="738"/>
        <end position="812"/>
    </location>
</feature>
<protein>
    <submittedName>
        <fullName evidence="20">Metal transporter CNNM4</fullName>
    </submittedName>
</protein>
<feature type="compositionally biased region" description="Polar residues" evidence="13">
    <location>
        <begin position="882"/>
        <end position="917"/>
    </location>
</feature>
<dbReference type="PANTHER" id="PTHR12064">
    <property type="entry name" value="METAL TRANSPORTER CNNM"/>
    <property type="match status" value="1"/>
</dbReference>
<keyword evidence="8" id="KW-0406">Ion transport</keyword>
<dbReference type="InterPro" id="IPR000595">
    <property type="entry name" value="cNMP-bd_dom"/>
</dbReference>
<dbReference type="SMART" id="SM00100">
    <property type="entry name" value="cNMP"/>
    <property type="match status" value="1"/>
</dbReference>
<keyword evidence="19" id="KW-1185">Reference proteome</keyword>
<feature type="transmembrane region" description="Helical" evidence="14">
    <location>
        <begin position="373"/>
        <end position="394"/>
    </location>
</feature>
<comment type="subcellular location">
    <subcellularLocation>
        <location evidence="1">Cell membrane</location>
        <topology evidence="1">Multi-pass membrane protein</topology>
    </subcellularLocation>
</comment>
<evidence type="ECO:0000256" key="5">
    <source>
        <dbReference type="ARBA" id="ARBA00022692"/>
    </source>
</evidence>
<evidence type="ECO:0000256" key="15">
    <source>
        <dbReference type="SAM" id="SignalP"/>
    </source>
</evidence>
<organism evidence="19 20">
    <name type="scientific">Agrilus planipennis</name>
    <name type="common">Emerald ash borer</name>
    <name type="synonym">Agrilus marcopoli</name>
    <dbReference type="NCBI Taxonomy" id="224129"/>
    <lineage>
        <taxon>Eukaryota</taxon>
        <taxon>Metazoa</taxon>
        <taxon>Ecdysozoa</taxon>
        <taxon>Arthropoda</taxon>
        <taxon>Hexapoda</taxon>
        <taxon>Insecta</taxon>
        <taxon>Pterygota</taxon>
        <taxon>Neoptera</taxon>
        <taxon>Endopterygota</taxon>
        <taxon>Coleoptera</taxon>
        <taxon>Polyphaga</taxon>
        <taxon>Elateriformia</taxon>
        <taxon>Buprestoidea</taxon>
        <taxon>Buprestidae</taxon>
        <taxon>Agrilinae</taxon>
        <taxon>Agrilus</taxon>
    </lineage>
</organism>
<dbReference type="GO" id="GO:0005886">
    <property type="term" value="C:plasma membrane"/>
    <property type="evidence" value="ECO:0007669"/>
    <property type="project" value="UniProtKB-SubCell"/>
</dbReference>
<dbReference type="SUPFAM" id="SSF54631">
    <property type="entry name" value="CBS-domain pair"/>
    <property type="match status" value="1"/>
</dbReference>
<accession>A0A1W4XF17</accession>
<keyword evidence="4" id="KW-1003">Cell membrane</keyword>
<evidence type="ECO:0000256" key="11">
    <source>
        <dbReference type="PROSITE-ProRule" id="PRU00703"/>
    </source>
</evidence>
<dbReference type="InterPro" id="IPR018490">
    <property type="entry name" value="cNMP-bd_dom_sf"/>
</dbReference>
<keyword evidence="15" id="KW-0732">Signal</keyword>
<dbReference type="FunFam" id="3.10.580.10:FF:000001">
    <property type="entry name" value="Putative metal transporter CNNM3 isoform 2"/>
    <property type="match status" value="1"/>
</dbReference>
<dbReference type="RefSeq" id="XP_018331048.1">
    <property type="nucleotide sequence ID" value="XM_018475546.2"/>
</dbReference>
<dbReference type="KEGG" id="apln:108740994"/>
<dbReference type="PROSITE" id="PS51846">
    <property type="entry name" value="CNNM"/>
    <property type="match status" value="1"/>
</dbReference>
<evidence type="ECO:0000256" key="9">
    <source>
        <dbReference type="ARBA" id="ARBA00023122"/>
    </source>
</evidence>
<gene>
    <name evidence="20" type="primary">LOC108740994</name>
</gene>
<evidence type="ECO:0000313" key="19">
    <source>
        <dbReference type="Proteomes" id="UP000192223"/>
    </source>
</evidence>
<feature type="domain" description="CBS" evidence="17">
    <location>
        <begin position="511"/>
        <end position="572"/>
    </location>
</feature>